<reference evidence="1" key="3">
    <citation type="submission" date="2006-08" db="EMBL/GenBank/DDBJ databases">
        <authorList>
            <person name="Childs K."/>
        </authorList>
    </citation>
    <scope>NUCLEOTIDE SEQUENCE</scope>
</reference>
<reference evidence="1" key="1">
    <citation type="submission" date="2004-10" db="EMBL/GenBank/DDBJ databases">
        <authorList>
            <person name="Buell R."/>
            <person name="Liu J."/>
            <person name="Childs K."/>
            <person name="Zaborsky J."/>
            <person name="Tallon L."/>
            <person name="Wirtz U."/>
            <person name="Wei F."/>
            <person name="Kuang H."/>
            <person name="Zhang P."/>
            <person name="Marano M."/>
            <person name="Baker B."/>
        </authorList>
    </citation>
    <scope>NUCLEOTIDE SEQUENCE</scope>
</reference>
<accession>Q0KIK4</accession>
<organism evidence="1">
    <name type="scientific">Solanum demissum</name>
    <name type="common">Wild potato</name>
    <dbReference type="NCBI Taxonomy" id="50514"/>
    <lineage>
        <taxon>Eukaryota</taxon>
        <taxon>Viridiplantae</taxon>
        <taxon>Streptophyta</taxon>
        <taxon>Embryophyta</taxon>
        <taxon>Tracheophyta</taxon>
        <taxon>Spermatophyta</taxon>
        <taxon>Magnoliopsida</taxon>
        <taxon>eudicotyledons</taxon>
        <taxon>Gunneridae</taxon>
        <taxon>Pentapetalae</taxon>
        <taxon>asterids</taxon>
        <taxon>lamiids</taxon>
        <taxon>Solanales</taxon>
        <taxon>Solanaceae</taxon>
        <taxon>Solanoideae</taxon>
        <taxon>Solaneae</taxon>
        <taxon>Solanum</taxon>
    </lineage>
</organism>
<protein>
    <submittedName>
        <fullName evidence="1">Uncharacterized protein</fullName>
    </submittedName>
</protein>
<name>Q0KIK4_SOLDE</name>
<evidence type="ECO:0000313" key="1">
    <source>
        <dbReference type="EMBL" id="ABI34384.1"/>
    </source>
</evidence>
<gene>
    <name evidence="1" type="ORF">SDM1_55t00010</name>
</gene>
<sequence length="93" mass="10897">MPLICLMGEIHQFTESDEYSGKMDNNSARRVGKMDRLNAKVVGATKQHWRQFIKKLTTTIFGARIYHTWKARNWKQFKEVNVKTEVAIAQIQK</sequence>
<proteinExistence type="predicted"/>
<dbReference type="EMBL" id="AC151803">
    <property type="protein sequence ID" value="ABI34384.1"/>
    <property type="molecule type" value="Genomic_DNA"/>
</dbReference>
<reference evidence="1" key="2">
    <citation type="submission" date="2004-10" db="EMBL/GenBank/DDBJ databases">
        <authorList>
            <person name="Ronning C.M."/>
        </authorList>
    </citation>
    <scope>NUCLEOTIDE SEQUENCE</scope>
</reference>
<dbReference type="AlphaFoldDB" id="Q0KIK4"/>